<sequence length="149" mass="16883">MDEEIERELMEAPSPPRPETGEYKFEKMLIDAFATIEGLTLVVVTDADRTPVFREALELFHEPRFEETLIDKCYDAFEDTKKLQVGLGSVLTLFYGAMSVVQFRVGSYYGTIVCDAFANMGMIHILVKRIRECLAVFAEISQDVIGDDN</sequence>
<gene>
    <name evidence="1" type="ORF">H4R21_002541</name>
</gene>
<reference evidence="1" key="1">
    <citation type="submission" date="2022-07" db="EMBL/GenBank/DDBJ databases">
        <title>Phylogenomic reconstructions and comparative analyses of Kickxellomycotina fungi.</title>
        <authorList>
            <person name="Reynolds N.K."/>
            <person name="Stajich J.E."/>
            <person name="Barry K."/>
            <person name="Grigoriev I.V."/>
            <person name="Crous P."/>
            <person name="Smith M.E."/>
        </authorList>
    </citation>
    <scope>NUCLEOTIDE SEQUENCE</scope>
    <source>
        <strain evidence="1">BCRC 34780</strain>
    </source>
</reference>
<evidence type="ECO:0000313" key="2">
    <source>
        <dbReference type="Proteomes" id="UP001140087"/>
    </source>
</evidence>
<protein>
    <submittedName>
        <fullName evidence="1">Uncharacterized protein</fullName>
    </submittedName>
</protein>
<organism evidence="1 2">
    <name type="scientific">Coemansia helicoidea</name>
    <dbReference type="NCBI Taxonomy" id="1286919"/>
    <lineage>
        <taxon>Eukaryota</taxon>
        <taxon>Fungi</taxon>
        <taxon>Fungi incertae sedis</taxon>
        <taxon>Zoopagomycota</taxon>
        <taxon>Kickxellomycotina</taxon>
        <taxon>Kickxellomycetes</taxon>
        <taxon>Kickxellales</taxon>
        <taxon>Kickxellaceae</taxon>
        <taxon>Coemansia</taxon>
    </lineage>
</organism>
<evidence type="ECO:0000313" key="1">
    <source>
        <dbReference type="EMBL" id="KAJ2802113.1"/>
    </source>
</evidence>
<proteinExistence type="predicted"/>
<comment type="caution">
    <text evidence="1">The sequence shown here is derived from an EMBL/GenBank/DDBJ whole genome shotgun (WGS) entry which is preliminary data.</text>
</comment>
<dbReference type="Proteomes" id="UP001140087">
    <property type="component" value="Unassembled WGS sequence"/>
</dbReference>
<dbReference type="EMBL" id="JANBUN010000665">
    <property type="protein sequence ID" value="KAJ2802113.1"/>
    <property type="molecule type" value="Genomic_DNA"/>
</dbReference>
<keyword evidence="2" id="KW-1185">Reference proteome</keyword>
<accession>A0ACC1L7U2</accession>
<name>A0ACC1L7U2_9FUNG</name>